<keyword evidence="2" id="KW-0808">Transferase</keyword>
<gene>
    <name evidence="2" type="ORF">FAP39_03480</name>
</gene>
<reference evidence="2 3" key="1">
    <citation type="submission" date="2019-04" db="EMBL/GenBank/DDBJ databases">
        <title>Genome sequence of Pelagicola litoralis CL-ES2.</title>
        <authorList>
            <person name="Cao J."/>
        </authorList>
    </citation>
    <scope>NUCLEOTIDE SEQUENCE [LARGE SCALE GENOMIC DNA]</scope>
    <source>
        <strain evidence="2 3">CL-ES2</strain>
    </source>
</reference>
<proteinExistence type="predicted"/>
<name>A0A4U7N6Y2_9RHOB</name>
<organism evidence="2 3">
    <name type="scientific">Shimia litoralis</name>
    <dbReference type="NCBI Taxonomy" id="420403"/>
    <lineage>
        <taxon>Bacteria</taxon>
        <taxon>Pseudomonadati</taxon>
        <taxon>Pseudomonadota</taxon>
        <taxon>Alphaproteobacteria</taxon>
        <taxon>Rhodobacterales</taxon>
        <taxon>Roseobacteraceae</taxon>
    </lineage>
</organism>
<dbReference type="InterPro" id="IPR029063">
    <property type="entry name" value="SAM-dependent_MTases_sf"/>
</dbReference>
<sequence>MWEDRFATSPDFVFGREPAQFLRDHSDHLVSGQSALAVADGEGRNSVYLAQRGLDVTAWEFAPSAIARAKSLAQDAGVTVRYENRDILTCEWPENAYDVVAGIFIQFVGPQDRKTQFDGMKRATKPGGLILLHGYTPEQLEHGTGGPPSAENMYTEAGLRTDFADWDILECRAYERDVQEGRGHSGLSALIDLIARKPPAP</sequence>
<dbReference type="InterPro" id="IPR041698">
    <property type="entry name" value="Methyltransf_25"/>
</dbReference>
<dbReference type="EMBL" id="SULI01000003">
    <property type="protein sequence ID" value="TKZ21675.1"/>
    <property type="molecule type" value="Genomic_DNA"/>
</dbReference>
<keyword evidence="2" id="KW-0489">Methyltransferase</keyword>
<comment type="caution">
    <text evidence="2">The sequence shown here is derived from an EMBL/GenBank/DDBJ whole genome shotgun (WGS) entry which is preliminary data.</text>
</comment>
<feature type="domain" description="Methyltransferase" evidence="1">
    <location>
        <begin position="36"/>
        <end position="128"/>
    </location>
</feature>
<dbReference type="Proteomes" id="UP000306575">
    <property type="component" value="Unassembled WGS sequence"/>
</dbReference>
<dbReference type="RefSeq" id="WP_138014998.1">
    <property type="nucleotide sequence ID" value="NZ_SULI01000003.1"/>
</dbReference>
<dbReference type="AlphaFoldDB" id="A0A4U7N6Y2"/>
<dbReference type="Gene3D" id="3.40.50.150">
    <property type="entry name" value="Vaccinia Virus protein VP39"/>
    <property type="match status" value="1"/>
</dbReference>
<dbReference type="GO" id="GO:0008168">
    <property type="term" value="F:methyltransferase activity"/>
    <property type="evidence" value="ECO:0007669"/>
    <property type="project" value="UniProtKB-KW"/>
</dbReference>
<evidence type="ECO:0000313" key="2">
    <source>
        <dbReference type="EMBL" id="TKZ21675.1"/>
    </source>
</evidence>
<dbReference type="GO" id="GO:0032259">
    <property type="term" value="P:methylation"/>
    <property type="evidence" value="ECO:0007669"/>
    <property type="project" value="UniProtKB-KW"/>
</dbReference>
<evidence type="ECO:0000313" key="3">
    <source>
        <dbReference type="Proteomes" id="UP000306575"/>
    </source>
</evidence>
<dbReference type="OrthoDB" id="9786503at2"/>
<evidence type="ECO:0000259" key="1">
    <source>
        <dbReference type="Pfam" id="PF13649"/>
    </source>
</evidence>
<dbReference type="Pfam" id="PF13649">
    <property type="entry name" value="Methyltransf_25"/>
    <property type="match status" value="1"/>
</dbReference>
<dbReference type="SUPFAM" id="SSF53335">
    <property type="entry name" value="S-adenosyl-L-methionine-dependent methyltransferases"/>
    <property type="match status" value="1"/>
</dbReference>
<dbReference type="CDD" id="cd02440">
    <property type="entry name" value="AdoMet_MTases"/>
    <property type="match status" value="1"/>
</dbReference>
<protein>
    <submittedName>
        <fullName evidence="2">Class I SAM-dependent methyltransferase</fullName>
    </submittedName>
</protein>
<accession>A0A4U7N6Y2</accession>
<keyword evidence="3" id="KW-1185">Reference proteome</keyword>